<comment type="similarity">
    <text evidence="2 5">Belongs to the TolB family.</text>
</comment>
<dbReference type="InterPro" id="IPR011659">
    <property type="entry name" value="WD40"/>
</dbReference>
<dbReference type="HAMAP" id="MF_00671">
    <property type="entry name" value="TolB"/>
    <property type="match status" value="1"/>
</dbReference>
<comment type="subcellular location">
    <subcellularLocation>
        <location evidence="1 5">Periplasm</location>
    </subcellularLocation>
</comment>
<dbReference type="Pfam" id="PF07676">
    <property type="entry name" value="PD40"/>
    <property type="match status" value="4"/>
</dbReference>
<gene>
    <name evidence="5 7" type="primary">tolB</name>
    <name evidence="7" type="ORF">EOE65_01530</name>
</gene>
<evidence type="ECO:0000256" key="3">
    <source>
        <dbReference type="ARBA" id="ARBA00022729"/>
    </source>
</evidence>
<evidence type="ECO:0000256" key="4">
    <source>
        <dbReference type="ARBA" id="ARBA00022764"/>
    </source>
</evidence>
<dbReference type="Proteomes" id="UP000282818">
    <property type="component" value="Unassembled WGS sequence"/>
</dbReference>
<dbReference type="NCBIfam" id="TIGR02800">
    <property type="entry name" value="propeller_TolB"/>
    <property type="match status" value="1"/>
</dbReference>
<comment type="function">
    <text evidence="5">Part of the Tol-Pal system, which plays a role in outer membrane invagination during cell division and is important for maintaining outer membrane integrity.</text>
</comment>
<dbReference type="Pfam" id="PF04052">
    <property type="entry name" value="TolB_N"/>
    <property type="match status" value="1"/>
</dbReference>
<evidence type="ECO:0000256" key="1">
    <source>
        <dbReference type="ARBA" id="ARBA00004418"/>
    </source>
</evidence>
<dbReference type="Gene3D" id="2.120.10.30">
    <property type="entry name" value="TolB, C-terminal domain"/>
    <property type="match status" value="1"/>
</dbReference>
<comment type="caution">
    <text evidence="7">The sequence shown here is derived from an EMBL/GenBank/DDBJ whole genome shotgun (WGS) entry which is preliminary data.</text>
</comment>
<dbReference type="AlphaFoldDB" id="A0A437QD62"/>
<dbReference type="InterPro" id="IPR011042">
    <property type="entry name" value="6-blade_b-propeller_TolB-like"/>
</dbReference>
<dbReference type="RefSeq" id="WP_127692528.1">
    <property type="nucleotide sequence ID" value="NZ_SACQ01000001.1"/>
</dbReference>
<keyword evidence="8" id="KW-1185">Reference proteome</keyword>
<organism evidence="7 8">
    <name type="scientific">Neptunomonas marina</name>
    <dbReference type="NCBI Taxonomy" id="1815562"/>
    <lineage>
        <taxon>Bacteria</taxon>
        <taxon>Pseudomonadati</taxon>
        <taxon>Pseudomonadota</taxon>
        <taxon>Gammaproteobacteria</taxon>
        <taxon>Oceanospirillales</taxon>
        <taxon>Oceanospirillaceae</taxon>
        <taxon>Neptunomonas</taxon>
    </lineage>
</organism>
<dbReference type="GO" id="GO:0051301">
    <property type="term" value="P:cell division"/>
    <property type="evidence" value="ECO:0007669"/>
    <property type="project" value="UniProtKB-UniRule"/>
</dbReference>
<accession>A0A437QD62</accession>
<evidence type="ECO:0000259" key="6">
    <source>
        <dbReference type="Pfam" id="PF04052"/>
    </source>
</evidence>
<dbReference type="SUPFAM" id="SSF69304">
    <property type="entry name" value="Tricorn protease N-terminal domain"/>
    <property type="match status" value="1"/>
</dbReference>
<evidence type="ECO:0000313" key="7">
    <source>
        <dbReference type="EMBL" id="RVU32359.1"/>
    </source>
</evidence>
<dbReference type="PANTHER" id="PTHR36842">
    <property type="entry name" value="PROTEIN TOLB HOMOLOG"/>
    <property type="match status" value="1"/>
</dbReference>
<dbReference type="PANTHER" id="PTHR36842:SF1">
    <property type="entry name" value="PROTEIN TOLB"/>
    <property type="match status" value="1"/>
</dbReference>
<reference evidence="7 8" key="1">
    <citation type="submission" date="2019-01" db="EMBL/GenBank/DDBJ databases">
        <authorList>
            <person name="Chen W.-M."/>
        </authorList>
    </citation>
    <scope>NUCLEOTIDE SEQUENCE [LARGE SCALE GENOMIC DNA]</scope>
    <source>
        <strain evidence="7 8">HPM-16</strain>
    </source>
</reference>
<name>A0A437QD62_9GAMM</name>
<dbReference type="EMBL" id="SACQ01000001">
    <property type="protein sequence ID" value="RVU32359.1"/>
    <property type="molecule type" value="Genomic_DNA"/>
</dbReference>
<keyword evidence="5" id="KW-0131">Cell cycle</keyword>
<proteinExistence type="inferred from homology"/>
<dbReference type="Gene3D" id="3.40.50.10070">
    <property type="entry name" value="TolB, N-terminal domain"/>
    <property type="match status" value="1"/>
</dbReference>
<dbReference type="InterPro" id="IPR007195">
    <property type="entry name" value="TolB_N"/>
</dbReference>
<feature type="domain" description="TolB N-terminal" evidence="6">
    <location>
        <begin position="23"/>
        <end position="124"/>
    </location>
</feature>
<dbReference type="InterPro" id="IPR014167">
    <property type="entry name" value="Tol-Pal_TolB"/>
</dbReference>
<dbReference type="SUPFAM" id="SSF52964">
    <property type="entry name" value="TolB, N-terminal domain"/>
    <property type="match status" value="1"/>
</dbReference>
<dbReference type="GO" id="GO:0017038">
    <property type="term" value="P:protein import"/>
    <property type="evidence" value="ECO:0007669"/>
    <property type="project" value="InterPro"/>
</dbReference>
<evidence type="ECO:0000256" key="5">
    <source>
        <dbReference type="HAMAP-Rule" id="MF_00671"/>
    </source>
</evidence>
<evidence type="ECO:0000313" key="8">
    <source>
        <dbReference type="Proteomes" id="UP000282818"/>
    </source>
</evidence>
<evidence type="ECO:0000256" key="2">
    <source>
        <dbReference type="ARBA" id="ARBA00009820"/>
    </source>
</evidence>
<protein>
    <recommendedName>
        <fullName evidence="5">Tol-Pal system protein TolB</fullName>
    </recommendedName>
</protein>
<comment type="subunit">
    <text evidence="5">The Tol-Pal system is composed of five core proteins: the inner membrane proteins TolA, TolQ and TolR, the periplasmic protein TolB and the outer membrane protein Pal. They form a network linking the inner and outer membranes and the peptidoglycan layer.</text>
</comment>
<sequence>MVSRVVLGAWLLLVAIVARAELVVEVTQGVTEPTPVAVVPFEWNGGSEIEDVAQIISNDLGRSGFFKTMPRANMLSNPYRQDQVFYRDWRISGNDYLVIGRLEPQPDGQVRVTAELFDVLQERRVWGQVVNGTPANMRDVAHYLADQIFEELTGIKGAFSTRIVYVTADSLGAGSFRYRLQMADSDGARPRTILESKEPILSPSWSRDASKLAYVSFESGRPSIYIQHLATGQRQRIQSFKGLNGAPAWSPSGDKLAVVLSKDGNPEIYVLTLATGQLDRVTRHYGIDTEPTWSPDGQSLVFTSDRGGRPQIYSLNLQSRDLKRLTFEGVSNSRGRMTQDGRFLTMVHQDSEGFHIAVQDLKDGRLDILTNSRLDESPTIAPNGSIILYATKKGGRGVLAGVSLDGNVRFTMPSSSGDVREPAWSPYLQ</sequence>
<keyword evidence="4 5" id="KW-0574">Periplasm</keyword>
<dbReference type="GO" id="GO:0042597">
    <property type="term" value="C:periplasmic space"/>
    <property type="evidence" value="ECO:0007669"/>
    <property type="project" value="UniProtKB-SubCell"/>
</dbReference>
<keyword evidence="5" id="KW-0132">Cell division</keyword>
<keyword evidence="3 5" id="KW-0732">Signal</keyword>